<evidence type="ECO:0000313" key="11">
    <source>
        <dbReference type="EMBL" id="OUE20396.1"/>
    </source>
</evidence>
<keyword evidence="7" id="KW-0067">ATP-binding</keyword>
<gene>
    <name evidence="11" type="primary">degS</name>
    <name evidence="11" type="ORF">BFL34_01211</name>
</gene>
<dbReference type="Proteomes" id="UP000194837">
    <property type="component" value="Unassembled WGS sequence"/>
</dbReference>
<keyword evidence="8" id="KW-0902">Two-component regulatory system</keyword>
<evidence type="ECO:0000256" key="6">
    <source>
        <dbReference type="ARBA" id="ARBA00022777"/>
    </source>
</evidence>
<dbReference type="GO" id="GO:0046983">
    <property type="term" value="F:protein dimerization activity"/>
    <property type="evidence" value="ECO:0007669"/>
    <property type="project" value="InterPro"/>
</dbReference>
<dbReference type="Gene3D" id="1.20.5.1930">
    <property type="match status" value="1"/>
</dbReference>
<dbReference type="InterPro" id="IPR003594">
    <property type="entry name" value="HATPase_dom"/>
</dbReference>
<dbReference type="EC" id="2.7.13.3" evidence="2"/>
<dbReference type="Pfam" id="PF02518">
    <property type="entry name" value="HATPase_c"/>
    <property type="match status" value="1"/>
</dbReference>
<feature type="domain" description="Histidine kinase/HSP90-like ATPase" evidence="10">
    <location>
        <begin position="323"/>
        <end position="413"/>
    </location>
</feature>
<dbReference type="EMBL" id="MDJW01000008">
    <property type="protein sequence ID" value="OUE20396.1"/>
    <property type="molecule type" value="Genomic_DNA"/>
</dbReference>
<evidence type="ECO:0000259" key="10">
    <source>
        <dbReference type="SMART" id="SM00387"/>
    </source>
</evidence>
<dbReference type="SUPFAM" id="SSF55874">
    <property type="entry name" value="ATPase domain of HSP90 chaperone/DNA topoisomerase II/histidine kinase"/>
    <property type="match status" value="1"/>
</dbReference>
<keyword evidence="5" id="KW-0547">Nucleotide-binding</keyword>
<evidence type="ECO:0000256" key="4">
    <source>
        <dbReference type="ARBA" id="ARBA00022679"/>
    </source>
</evidence>
<organism evidence="11 12">
    <name type="scientific">Clavibacter michiganensis</name>
    <dbReference type="NCBI Taxonomy" id="28447"/>
    <lineage>
        <taxon>Bacteria</taxon>
        <taxon>Bacillati</taxon>
        <taxon>Actinomycetota</taxon>
        <taxon>Actinomycetes</taxon>
        <taxon>Micrococcales</taxon>
        <taxon>Microbacteriaceae</taxon>
        <taxon>Clavibacter</taxon>
    </lineage>
</organism>
<comment type="catalytic activity">
    <reaction evidence="1">
        <text>ATP + protein L-histidine = ADP + protein N-phospho-L-histidine.</text>
        <dbReference type="EC" id="2.7.13.3"/>
    </reaction>
</comment>
<sequence>MVMNVPRPASRLARASRVMLSQAPWRAFAYVLTGLVLAFPTMLAMLLFPLLPHWSRSLSAVERRRVAILKQAVVADAPGIALEWSWSAARVWLLQPRTWRELANTVCVVVFAAVAAPVLLSSVTLIAAALASPVLQALGNPVQIGDTVASDPASITALVLLGVLLATIVGAVCLVLAAAQASLTRMLLGGAPTVMERQVDLLSGAQVNLVDAFEAERGRIERDLHDGSQQHLAGAIMLLGMGQEHIRDLEAGRTDDVAGLRTILDRAQGEVESSLDATRAAVAGLRPQTLVERGLVPALEELAVASSLPLRITSSLTGRVAPAVEASMYSVAKEFLTNSMKHGQATEAVIDLRIEGGEVALSLRDDGVGGADPRRGTGLLGMQQRASMAGGRMTVSSPVGGPTSVRILLPVDVMDGIGA</sequence>
<keyword evidence="9" id="KW-0472">Membrane</keyword>
<dbReference type="GO" id="GO:0005524">
    <property type="term" value="F:ATP binding"/>
    <property type="evidence" value="ECO:0007669"/>
    <property type="project" value="UniProtKB-KW"/>
</dbReference>
<dbReference type="InterPro" id="IPR025828">
    <property type="entry name" value="Put_sensor_dom"/>
</dbReference>
<dbReference type="Pfam" id="PF13796">
    <property type="entry name" value="Sensor"/>
    <property type="match status" value="1"/>
</dbReference>
<dbReference type="GO" id="GO:0016020">
    <property type="term" value="C:membrane"/>
    <property type="evidence" value="ECO:0007669"/>
    <property type="project" value="InterPro"/>
</dbReference>
<dbReference type="InterPro" id="IPR050482">
    <property type="entry name" value="Sensor_HK_TwoCompSys"/>
</dbReference>
<dbReference type="InterPro" id="IPR011712">
    <property type="entry name" value="Sig_transdc_His_kin_sub3_dim/P"/>
</dbReference>
<feature type="transmembrane region" description="Helical" evidence="9">
    <location>
        <begin position="102"/>
        <end position="135"/>
    </location>
</feature>
<reference evidence="11 12" key="1">
    <citation type="submission" date="2016-08" db="EMBL/GenBank/DDBJ databases">
        <title>Genome sequence of Clavibacter michiganensis spp strain CFBP7494.</title>
        <authorList>
            <person name="Thapa S.P."/>
            <person name="Coaker G."/>
            <person name="Jacques M.-A."/>
        </authorList>
    </citation>
    <scope>NUCLEOTIDE SEQUENCE [LARGE SCALE GENOMIC DNA]</scope>
    <source>
        <strain evidence="11">CFBP7494</strain>
    </source>
</reference>
<evidence type="ECO:0000256" key="3">
    <source>
        <dbReference type="ARBA" id="ARBA00022553"/>
    </source>
</evidence>
<keyword evidence="9" id="KW-1133">Transmembrane helix</keyword>
<evidence type="ECO:0000256" key="7">
    <source>
        <dbReference type="ARBA" id="ARBA00022840"/>
    </source>
</evidence>
<accession>A0A251Y7Z2</accession>
<evidence type="ECO:0000256" key="8">
    <source>
        <dbReference type="ARBA" id="ARBA00023012"/>
    </source>
</evidence>
<dbReference type="GO" id="GO:0000155">
    <property type="term" value="F:phosphorelay sensor kinase activity"/>
    <property type="evidence" value="ECO:0007669"/>
    <property type="project" value="InterPro"/>
</dbReference>
<dbReference type="PANTHER" id="PTHR24421">
    <property type="entry name" value="NITRATE/NITRITE SENSOR PROTEIN NARX-RELATED"/>
    <property type="match status" value="1"/>
</dbReference>
<dbReference type="PANTHER" id="PTHR24421:SF10">
    <property type="entry name" value="NITRATE_NITRITE SENSOR PROTEIN NARQ"/>
    <property type="match status" value="1"/>
</dbReference>
<dbReference type="AlphaFoldDB" id="A0A251Y7Z2"/>
<evidence type="ECO:0000256" key="1">
    <source>
        <dbReference type="ARBA" id="ARBA00000085"/>
    </source>
</evidence>
<keyword evidence="4" id="KW-0808">Transferase</keyword>
<dbReference type="InterPro" id="IPR036890">
    <property type="entry name" value="HATPase_C_sf"/>
</dbReference>
<feature type="transmembrane region" description="Helical" evidence="9">
    <location>
        <begin position="27"/>
        <end position="48"/>
    </location>
</feature>
<dbReference type="CDD" id="cd16917">
    <property type="entry name" value="HATPase_UhpB-NarQ-NarX-like"/>
    <property type="match status" value="1"/>
</dbReference>
<comment type="caution">
    <text evidence="11">The sequence shown here is derived from an EMBL/GenBank/DDBJ whole genome shotgun (WGS) entry which is preliminary data.</text>
</comment>
<dbReference type="Pfam" id="PF07730">
    <property type="entry name" value="HisKA_3"/>
    <property type="match status" value="1"/>
</dbReference>
<evidence type="ECO:0000256" key="5">
    <source>
        <dbReference type="ARBA" id="ARBA00022741"/>
    </source>
</evidence>
<feature type="transmembrane region" description="Helical" evidence="9">
    <location>
        <begin position="155"/>
        <end position="179"/>
    </location>
</feature>
<dbReference type="Gene3D" id="3.30.565.10">
    <property type="entry name" value="Histidine kinase-like ATPase, C-terminal domain"/>
    <property type="match status" value="1"/>
</dbReference>
<evidence type="ECO:0000256" key="2">
    <source>
        <dbReference type="ARBA" id="ARBA00012438"/>
    </source>
</evidence>
<keyword evidence="6 11" id="KW-0418">Kinase</keyword>
<dbReference type="SMART" id="SM00387">
    <property type="entry name" value="HATPase_c"/>
    <property type="match status" value="1"/>
</dbReference>
<keyword evidence="9" id="KW-0812">Transmembrane</keyword>
<evidence type="ECO:0000256" key="9">
    <source>
        <dbReference type="SAM" id="Phobius"/>
    </source>
</evidence>
<evidence type="ECO:0000313" key="12">
    <source>
        <dbReference type="Proteomes" id="UP000194837"/>
    </source>
</evidence>
<protein>
    <recommendedName>
        <fullName evidence="2">histidine kinase</fullName>
        <ecNumber evidence="2">2.7.13.3</ecNumber>
    </recommendedName>
</protein>
<proteinExistence type="predicted"/>
<keyword evidence="3" id="KW-0597">Phosphoprotein</keyword>
<name>A0A251Y7Z2_9MICO</name>